<dbReference type="EMBL" id="JAGFNZ010000003">
    <property type="protein sequence ID" value="MBW7572931.1"/>
    <property type="molecule type" value="Genomic_DNA"/>
</dbReference>
<sequence length="117" mass="13061">MKVLFFVLNKTEKLDAVLTAFAHRNIKGATVLESMGMARLLSRKHDEDEIPFLGSLRTLLNPEREKNNVIFAVIEDDQLQEAVKIIEEVVGDLSVNNSGVVFSVPIDYSKGIFEIGN</sequence>
<evidence type="ECO:0000313" key="2">
    <source>
        <dbReference type="Proteomes" id="UP000719942"/>
    </source>
</evidence>
<keyword evidence="2" id="KW-1185">Reference proteome</keyword>
<protein>
    <recommendedName>
        <fullName evidence="3">Nitrogen regulatory protein P-II</fullName>
    </recommendedName>
</protein>
<evidence type="ECO:0000313" key="1">
    <source>
        <dbReference type="EMBL" id="MBW7572931.1"/>
    </source>
</evidence>
<comment type="caution">
    <text evidence="1">The sequence shown here is derived from an EMBL/GenBank/DDBJ whole genome shotgun (WGS) entry which is preliminary data.</text>
</comment>
<organism evidence="1 2">
    <name type="scientific">Caproiciproducens faecalis</name>
    <dbReference type="NCBI Taxonomy" id="2820301"/>
    <lineage>
        <taxon>Bacteria</taxon>
        <taxon>Bacillati</taxon>
        <taxon>Bacillota</taxon>
        <taxon>Clostridia</taxon>
        <taxon>Eubacteriales</taxon>
        <taxon>Acutalibacteraceae</taxon>
        <taxon>Caproiciproducens</taxon>
    </lineage>
</organism>
<dbReference type="Proteomes" id="UP000719942">
    <property type="component" value="Unassembled WGS sequence"/>
</dbReference>
<accession>A0ABS7DPA3</accession>
<gene>
    <name evidence="1" type="ORF">J5W02_08900</name>
</gene>
<dbReference type="RefSeq" id="WP_219965346.1">
    <property type="nucleotide sequence ID" value="NZ_JAGFNZ010000003.1"/>
</dbReference>
<reference evidence="1 2" key="1">
    <citation type="submission" date="2021-03" db="EMBL/GenBank/DDBJ databases">
        <title>Caproiciproducens sp. nov. isolated from feces of cow.</title>
        <authorList>
            <person name="Choi J.-Y."/>
        </authorList>
    </citation>
    <scope>NUCLEOTIDE SEQUENCE [LARGE SCALE GENOMIC DNA]</scope>
    <source>
        <strain evidence="1 2">AGMB10547</strain>
    </source>
</reference>
<dbReference type="InterPro" id="IPR011322">
    <property type="entry name" value="N-reg_PII-like_a/b"/>
</dbReference>
<dbReference type="InterPro" id="IPR015867">
    <property type="entry name" value="N-reg_PII/ATP_PRibTrfase_C"/>
</dbReference>
<dbReference type="Gene3D" id="3.30.70.120">
    <property type="match status" value="1"/>
</dbReference>
<dbReference type="SUPFAM" id="SSF54913">
    <property type="entry name" value="GlnB-like"/>
    <property type="match status" value="1"/>
</dbReference>
<proteinExistence type="predicted"/>
<evidence type="ECO:0008006" key="3">
    <source>
        <dbReference type="Google" id="ProtNLM"/>
    </source>
</evidence>
<name>A0ABS7DPA3_9FIRM</name>